<proteinExistence type="predicted"/>
<feature type="transmembrane region" description="Helical" evidence="1">
    <location>
        <begin position="57"/>
        <end position="75"/>
    </location>
</feature>
<gene>
    <name evidence="2" type="ORF">CAI16_15170</name>
</gene>
<dbReference type="RefSeq" id="WP_116279089.1">
    <property type="nucleotide sequence ID" value="NZ_NFZX01000039.1"/>
</dbReference>
<accession>A0A3E0WKM3</accession>
<evidence type="ECO:0000256" key="1">
    <source>
        <dbReference type="SAM" id="Phobius"/>
    </source>
</evidence>
<evidence type="ECO:0000313" key="3">
    <source>
        <dbReference type="Proteomes" id="UP000256488"/>
    </source>
</evidence>
<feature type="transmembrane region" description="Helical" evidence="1">
    <location>
        <begin position="161"/>
        <end position="181"/>
    </location>
</feature>
<feature type="transmembrane region" description="Helical" evidence="1">
    <location>
        <begin position="96"/>
        <end position="115"/>
    </location>
</feature>
<reference evidence="2 3" key="1">
    <citation type="submission" date="2017-05" db="EMBL/GenBank/DDBJ databases">
        <title>Virgibacillus sp. AK90 isolated from a saltern of Kakinada, India.</title>
        <authorList>
            <person name="Gupta V."/>
            <person name="Sidhu C."/>
            <person name="Korpole S."/>
            <person name="Pinnaka A.K."/>
        </authorList>
    </citation>
    <scope>NUCLEOTIDE SEQUENCE [LARGE SCALE GENOMIC DNA]</scope>
    <source>
        <strain evidence="2 3">AK90</strain>
    </source>
</reference>
<keyword evidence="1" id="KW-0812">Transmembrane</keyword>
<protein>
    <submittedName>
        <fullName evidence="2">Uncharacterized protein</fullName>
    </submittedName>
</protein>
<sequence length="213" mass="24632">MQSKKFQDRPTTSTKKKRFHNAFIFLVKGNIYTFAMFALLLLNKNEWRYDGVNHVENFLFVFESFFILLMILVIIKPRDQRFFSPNAPIIKHLYGFLIALSVIAILSLIILPAGLPFPSTIVFFVLATNLLIALYSIVFHKVAIVLFVANTERSKEKVLDYVFMYIVILLTGINHFVQSTLIKQPLLINKLFALLFILILFIQIINTGTTFTY</sequence>
<feature type="transmembrane region" description="Helical" evidence="1">
    <location>
        <begin position="121"/>
        <end position="149"/>
    </location>
</feature>
<feature type="transmembrane region" description="Helical" evidence="1">
    <location>
        <begin position="21"/>
        <end position="42"/>
    </location>
</feature>
<keyword evidence="1" id="KW-1133">Transmembrane helix</keyword>
<comment type="caution">
    <text evidence="2">The sequence shown here is derived from an EMBL/GenBank/DDBJ whole genome shotgun (WGS) entry which is preliminary data.</text>
</comment>
<dbReference type="EMBL" id="NFZX01000039">
    <property type="protein sequence ID" value="RFA33348.1"/>
    <property type="molecule type" value="Genomic_DNA"/>
</dbReference>
<dbReference type="Proteomes" id="UP000256488">
    <property type="component" value="Unassembled WGS sequence"/>
</dbReference>
<feature type="transmembrane region" description="Helical" evidence="1">
    <location>
        <begin position="187"/>
        <end position="205"/>
    </location>
</feature>
<evidence type="ECO:0000313" key="2">
    <source>
        <dbReference type="EMBL" id="RFA33348.1"/>
    </source>
</evidence>
<organism evidence="2 3">
    <name type="scientific">Virgibacillus dokdonensis</name>
    <dbReference type="NCBI Taxonomy" id="302167"/>
    <lineage>
        <taxon>Bacteria</taxon>
        <taxon>Bacillati</taxon>
        <taxon>Bacillota</taxon>
        <taxon>Bacilli</taxon>
        <taxon>Bacillales</taxon>
        <taxon>Bacillaceae</taxon>
        <taxon>Virgibacillus</taxon>
    </lineage>
</organism>
<keyword evidence="1" id="KW-0472">Membrane</keyword>
<name>A0A3E0WKM3_9BACI</name>
<dbReference type="AlphaFoldDB" id="A0A3E0WKM3"/>